<organism evidence="13 14">
    <name type="scientific">Bifiguratus adelaidae</name>
    <dbReference type="NCBI Taxonomy" id="1938954"/>
    <lineage>
        <taxon>Eukaryota</taxon>
        <taxon>Fungi</taxon>
        <taxon>Fungi incertae sedis</taxon>
        <taxon>Mucoromycota</taxon>
        <taxon>Mucoromycotina</taxon>
        <taxon>Endogonomycetes</taxon>
        <taxon>Endogonales</taxon>
        <taxon>Endogonales incertae sedis</taxon>
        <taxon>Bifiguratus</taxon>
    </lineage>
</organism>
<evidence type="ECO:0000256" key="11">
    <source>
        <dbReference type="SAM" id="MobiDB-lite"/>
    </source>
</evidence>
<dbReference type="InterPro" id="IPR002035">
    <property type="entry name" value="VWF_A"/>
</dbReference>
<feature type="region of interest" description="Disordered" evidence="11">
    <location>
        <begin position="4413"/>
        <end position="4441"/>
    </location>
</feature>
<dbReference type="Pfam" id="PF07728">
    <property type="entry name" value="AAA_5"/>
    <property type="match status" value="8"/>
</dbReference>
<dbReference type="InterPro" id="IPR040848">
    <property type="entry name" value="AAA_lid_7"/>
</dbReference>
<dbReference type="InterPro" id="IPR011704">
    <property type="entry name" value="ATPase_dyneun-rel_AAA"/>
</dbReference>
<evidence type="ECO:0000256" key="7">
    <source>
        <dbReference type="ARBA" id="ARBA00022840"/>
    </source>
</evidence>
<protein>
    <recommendedName>
        <fullName evidence="4 10">Midasin</fullName>
    </recommendedName>
</protein>
<dbReference type="InterPro" id="IPR025662">
    <property type="entry name" value="Sigma_54_int_dom_ATP-bd_1"/>
</dbReference>
<dbReference type="Pfam" id="PF17865">
    <property type="entry name" value="AAA_lid_5"/>
    <property type="match status" value="1"/>
</dbReference>
<evidence type="ECO:0000256" key="8">
    <source>
        <dbReference type="ARBA" id="ARBA00023186"/>
    </source>
</evidence>
<gene>
    <name evidence="13" type="ORF">BZG36_04676</name>
</gene>
<dbReference type="InterPro" id="IPR027417">
    <property type="entry name" value="P-loop_NTPase"/>
</dbReference>
<feature type="compositionally biased region" description="Acidic residues" evidence="11">
    <location>
        <begin position="4903"/>
        <end position="4921"/>
    </location>
</feature>
<feature type="compositionally biased region" description="Basic and acidic residues" evidence="11">
    <location>
        <begin position="4812"/>
        <end position="4830"/>
    </location>
</feature>
<evidence type="ECO:0000256" key="10">
    <source>
        <dbReference type="PIRNR" id="PIRNR010340"/>
    </source>
</evidence>
<dbReference type="InterPro" id="IPR041190">
    <property type="entry name" value="Midasin_AAA_lid_5"/>
</dbReference>
<dbReference type="GO" id="GO:0030687">
    <property type="term" value="C:preribosome, large subunit precursor"/>
    <property type="evidence" value="ECO:0007669"/>
    <property type="project" value="TreeGrafter"/>
</dbReference>
<dbReference type="GO" id="GO:0000027">
    <property type="term" value="P:ribosomal large subunit assembly"/>
    <property type="evidence" value="ECO:0007669"/>
    <property type="project" value="InterPro"/>
</dbReference>
<keyword evidence="8 10" id="KW-0143">Chaperone</keyword>
<comment type="function">
    <text evidence="10">Nuclear chaperone required for maturation and nuclear export of pre-60S ribosome subunits.</text>
</comment>
<dbReference type="FunFam" id="3.40.50.300:FF:000582">
    <property type="entry name" value="Midasin"/>
    <property type="match status" value="1"/>
</dbReference>
<dbReference type="GO" id="GO:0000055">
    <property type="term" value="P:ribosomal large subunit export from nucleus"/>
    <property type="evidence" value="ECO:0007669"/>
    <property type="project" value="TreeGrafter"/>
</dbReference>
<feature type="domain" description="VWFA" evidence="12">
    <location>
        <begin position="5087"/>
        <end position="5281"/>
    </location>
</feature>
<evidence type="ECO:0000256" key="2">
    <source>
        <dbReference type="ARBA" id="ARBA00004642"/>
    </source>
</evidence>
<dbReference type="CDD" id="cd00009">
    <property type="entry name" value="AAA"/>
    <property type="match status" value="2"/>
</dbReference>
<feature type="compositionally biased region" description="Acidic residues" evidence="11">
    <location>
        <begin position="4665"/>
        <end position="4675"/>
    </location>
</feature>
<feature type="compositionally biased region" description="Basic and acidic residues" evidence="11">
    <location>
        <begin position="4676"/>
        <end position="4696"/>
    </location>
</feature>
<dbReference type="Gene3D" id="3.40.50.300">
    <property type="entry name" value="P-loop containing nucleotide triphosphate hydrolases"/>
    <property type="match status" value="6"/>
</dbReference>
<comment type="subcellular location">
    <subcellularLocation>
        <location evidence="1">Nucleus</location>
        <location evidence="1">Nucleolus</location>
    </subcellularLocation>
    <subcellularLocation>
        <location evidence="2">Nucleus</location>
        <location evidence="2">Nucleoplasm</location>
    </subcellularLocation>
</comment>
<dbReference type="SUPFAM" id="SSF53300">
    <property type="entry name" value="vWA-like"/>
    <property type="match status" value="1"/>
</dbReference>
<feature type="region of interest" description="Disordered" evidence="11">
    <location>
        <begin position="4453"/>
        <end position="4979"/>
    </location>
</feature>
<dbReference type="FunFam" id="3.40.50.300:FF:000142">
    <property type="entry name" value="Midasin"/>
    <property type="match status" value="1"/>
</dbReference>
<feature type="compositionally biased region" description="Acidic residues" evidence="11">
    <location>
        <begin position="4846"/>
        <end position="4858"/>
    </location>
</feature>
<dbReference type="GO" id="GO:0005654">
    <property type="term" value="C:nucleoplasm"/>
    <property type="evidence" value="ECO:0007669"/>
    <property type="project" value="UniProtKB-SubCell"/>
</dbReference>
<dbReference type="InterPro" id="IPR012099">
    <property type="entry name" value="Midasin"/>
</dbReference>
<evidence type="ECO:0000259" key="12">
    <source>
        <dbReference type="PROSITE" id="PS50234"/>
    </source>
</evidence>
<keyword evidence="14" id="KW-1185">Reference proteome</keyword>
<dbReference type="Pfam" id="PF17867">
    <property type="entry name" value="AAA_lid_7"/>
    <property type="match status" value="3"/>
</dbReference>
<dbReference type="PROSITE" id="PS00675">
    <property type="entry name" value="SIGMA54_INTERACT_1"/>
    <property type="match status" value="1"/>
</dbReference>
<feature type="compositionally biased region" description="Acidic residues" evidence="11">
    <location>
        <begin position="4487"/>
        <end position="4519"/>
    </location>
</feature>
<proteinExistence type="inferred from homology"/>
<evidence type="ECO:0000256" key="3">
    <source>
        <dbReference type="ARBA" id="ARBA00007188"/>
    </source>
</evidence>
<feature type="compositionally biased region" description="Basic and acidic residues" evidence="11">
    <location>
        <begin position="4706"/>
        <end position="4725"/>
    </location>
</feature>
<comment type="caution">
    <text evidence="13">The sequence shown here is derived from an EMBL/GenBank/DDBJ whole genome shotgun (WGS) entry which is preliminary data.</text>
</comment>
<keyword evidence="9 10" id="KW-0539">Nucleus</keyword>
<evidence type="ECO:0000256" key="6">
    <source>
        <dbReference type="ARBA" id="ARBA00022741"/>
    </source>
</evidence>
<dbReference type="GO" id="GO:0005730">
    <property type="term" value="C:nucleolus"/>
    <property type="evidence" value="ECO:0007669"/>
    <property type="project" value="UniProtKB-SubCell"/>
</dbReference>
<keyword evidence="6 10" id="KW-0547">Nucleotide-binding</keyword>
<accession>A0A261XXD2</accession>
<dbReference type="InterPro" id="IPR036465">
    <property type="entry name" value="vWFA_dom_sf"/>
</dbReference>
<dbReference type="PANTHER" id="PTHR48103">
    <property type="entry name" value="MIDASIN-RELATED"/>
    <property type="match status" value="1"/>
</dbReference>
<keyword evidence="7 10" id="KW-0067">ATP-binding</keyword>
<dbReference type="PIRSF" id="PIRSF010340">
    <property type="entry name" value="Midasin"/>
    <property type="match status" value="1"/>
</dbReference>
<feature type="compositionally biased region" description="Basic and acidic residues" evidence="11">
    <location>
        <begin position="4565"/>
        <end position="4574"/>
    </location>
</feature>
<dbReference type="PROSITE" id="PS50234">
    <property type="entry name" value="VWFA"/>
    <property type="match status" value="1"/>
</dbReference>
<sequence length="5291" mass="595361">MVSALLAQEMLTEEIICDFRPIIIDLVARWLGRDSVIIRFYPDWNARQRIEKVAGAFGVMLPIVPQVKSLAVAFFTSNTSLLERIEQLQIDDDTDISHDPLLDTADIIHLLITSYRLLNFAPKTFKTFWDWSSLFKLLDFPNEYVRYLAVICQSLVYGLGDRGLGQSLAAVMEDKDEFWQVQGKRNDILFEFQRADGRLWPGDRQVLVGQDMVDVSLLSTYENERIKRARNACLSNNYVTPHSTRYITDSDLHHLTTNVCGVLLSKPVTEYSVESRPETVPSDSLILTPTTTRNLHTIALAYSRGAPILLEGVTGSGKTALVEELCRQTGRSSDLIKIHLGDQTDSKVLLGTYVATATPGSFQWQAGVLTVAVTQGKWVLIEDIDLAPMEVVSILLPLLERRTLFIASRGEEIKAHEGFHLFATRSLINSPTGRSLQARSGGGAIAAMGASLWTTLQVPTLETSELTSVIRQRFPLLSNLADLMMKVYTTVSEVHREGVLAGLSSSMGREITARDLLKWCVRVNAHFGSRLEQTGAHRVNNGAVSIDEEVQWGLFAEAVDCFCGMVPKYENWEALLERVGGALHISSRKIKHWISAHAPALTENEAGLTVGRVDLPLSSRKSKSSRSLDRKQVFAMTDHARRLLERLAVCVELTEPVLLVGETGTGKTTVVQQLADRMGQNLVAVNLSQQSDSSDLLGGFKPVDAKILAIPLKESFDKLFRRTFSEESNTKFLDVVKKAYVHQKWTEFAKCLRMAVGRAENLLNEASKKASTDEYGTQSPSKKSKSDSKKVKLNEWKAFAQKLEEFEVQNTQLQGKFVFAFLEGTLVKAVKRGDWILLDEVNLASTETLECLSGLLQDAQGSLLLTERADAEPIHRHRNFRVFACMNPSTDVGKRDLPPGLRNRFTEFYVHSPDSTRKDLLQIVQQYIADYTHGDKQASDDVVNFYTEAKALSVQKKIRGGSEEPVHYSIRTLARALLYVRQIISIYPLRRSLYEGLYMTFATQLDKEGVNLLNGLMYKHLLKDGKHAASVKQIPKQPSRGEFVQFGPFWLEKGPQDLVPMDHYIITDSVRENLHNLARVVMSRKFPVLIQGPTSSGKTSMIEYLANMTGHRFVRINNHEHTDLQEYLGTYVSDKHGRLVFQEGILVEALRKGYWIVLDELNLAPSDVLEALNRLLDDNRELLIPETQEIVKPDPHFVLFATQNPAGLYGGRKALSRAFRNRFLELHFGDIPEGELEQILTQRCKNLAPSYCKKLVEVYQALMKRRKSTRLFEQKHGYITLRDLFRWAGRDAASYQELAEHGYMLLAERCRTQEEKTTVREVLEKVIQNRVSIQEEVLYSCQNLSEFDAYNAAVAASSDQHLVWTKAMRRMFTLVAHCLRFNEPVLLVGETGCGKTTVCEMLTIAKQTKLHIVNCHQNTETADLLGGQRPVRHRSTDMRVLRKELLQALALVSSASQEALEAMKVSDLIDEFYNELRNKDGLGALDKSDPLRFGQLKSRCQEARVLFQWHDGPLVQSLKSGKYFLLDEISLADDSVLERLNSVLEPSRLLVLAEKGGEEVEELFGAPGFQFLATMNPGGDYGKKELSPALRNRFTEIWIPPITDREDLESIVRQQLSASVPSFYATVMVDFMKWYPKALGAQTVVSLRDTLAWATFLNNAVDLGVSPGDAFLHGAFLVFLDALGSNAVSGSLLAGQGLEEFRQRCLRFLTQKLQLPSIDNAISAGLVAGDITVREGRFGVDPFFIHIGKHPIKPLQFTLEATTTRHNAQRVLRALQVHKPILLEGSPGVGKTSLIEAMAAASGHRLVRINLSEQTDLMDLFGSDLPVEGGNQGEFAWRDAPFLQAMKAGDWVLLDELNLASQSVLEGLNSCLDHRGAVYIPELDQEFARSADFKVFAAQNPLHQGGGRKGLPKSFVNRFTQVYVEQLTHSDLLFITQHLFPAFDADKLKKMIDFIHRMYEETMIKCSFARNGSPWEFNLRDLFRWLQVTQKDSLAKNALDPSLHFDTMFLHRLRSSADREKATALYKEIVDPDYRMRQHSECIITPSHVRIGRSILPRSSTVPEDAEGTTYQILQESLGPMEALMKCVEMNWMALVTGNSSSGKTSLIRTLANLTGNDLAEFAMNAGVDTMELLGGFEQMSLSRHRSQLLKMLKSFVKRVTTEELLDLQISSAQTERMNEIARRLRNLNHVVFESEKAFNLDEGNADTKEASQTIVKLEKAIKTLDESLLASSQLHSQYATEVQQLRKAVADLQILESTGVTGRFEWIDGLLVDALVNGRWLLVDNANLCNPSVLDRLNSLFEPNGCLIVNERGLVDGEVKIVRPHKNFRMFMTIDPQHGELSRAMRNRGIEIALLHSTGAISLLDLHKICQAAELPQDVFSVISKDIRESNLGKSTREVLHILGSNAERLQRGARWPQSVPSSDRSFQQSIGNLISVEFTWMHDVQFLLRNSAISRAINALLPTVASLRYRDTDTTTMSTLDLIASYHCCQSSNGIDGAIIEKLLHLITEDTANHPQPTFFTQVLKAGSAFLFDSSIITNKLSLADSLQTVSRIELVNLPLQLDDVNYIHRHFEVLIHDTVTNSELVHEYRRGLTALEPKLFALWLQHSHDRLAAAVGHLKVKDMSILQQSIACSLGRIKGTQIRHPMIEHLWPLAQALERSLSQMAFDQAVGKIAIDETKFSWSMEKLTQLVKRLEQVVCEKELRLEVLVALLQMLRKAAMPFAKQLQDVISILDVCLSMVDIQTGHSMKLLWRYFHPAIISDTRIAGLLAAIEDCFDDAANSLEATVDCSTLSQDVKLRVVEAVATLYAVSDGTTNVDDYLSTLSYVPTLIKKEIESQPSAVSKRLPSTVLEDLSLLVGGPEMESQLAFVNAVGRDKAISAVRKSMQKLLKVSSRKPTEYAHHQRVLWQLEHSSENSELSLFRANRDMEFAWHQALWDESKKCIADHLSSADKDNIKEASMLGPAYLQGNVQSTLAFDYQKRASDASSATYSLNAPAIRGLALFFSSNRNIRIPLAFEWITVVEKALHFVRALLSTLDDAREPQILRAIAMLERAIGEILPQVKQFGPPVSLGILIPHLNNILSELTVNDGSPLRGISQVFDCLHSALQRPDNESAFHVYCAKARLLLACEFLNAYIPDYPIDPTLKATVKASMMEQEIVSRELEMFVKRQVNARICTGQPMYTDRQIASVLHRLKDMYAMKKGHIVRRPQSGQISEIHNELAFLKTNVVGKHVRSLLLDMDVSSSKSALLDRERVIQDNMQSILSRLVGRYTGYRDLIQPAMQALQDLRFGLHQLLGIHLTDTLTIAAASPNRYIPALLSTAAEQRLYALPNLYDHCKQDVLLSDLLAGIPGGSRGSVHIQLLLSQFQHLVRHAWSQGSLSIVHIRSCNALFQEAMTVWRGIKERERQAEIEKESLYKERTKVYDAVDEEALEIQERERMFRLFEEDFADLRLVEEDQQGMDLTSQQSNVSVSTTKLSEEELHWVGKSHVLMFECRHTDVNPSSFGFQKDRFRNITYSTAATIFQMTHISGDCNLDAKARRAHLHAVVTAGDLLQGRISDDKMENAYDFYKDSNFPQAKKILTVLDHCSKRVNSLLEEWPEHAVLHQLKEIIERLASFELASPISRFLTGLELLLQKSEDWEAYASKAVSLKAERDDVIALIISWRQLELSCWPKLLTSQEQMIADSAYSWWFHVYGTISEYAADTKSVPSDIILALDPFLQGSPVGEFTTRLGFLRAFVCQLTLINKDETSFTTREKELVAILSNLLQYYSQFEAPLSDLIKRQKKPLEGELRDYVKLASWKDVNIHALRQSAAKTHRQLHKCLRKHRDIMVQSVRDLINQHQQTLGDLQDKSVVSRTASMVADVQAVLKAPGQWSVTYDDGFWSYIQRPVCDSSQAPRFQRFQRLQQTFNIAQSYCERLIYRENFTLYEELDSFVSDVLATISELQKGTPTTLTEENKSSVKNIKLIKKKALVDNLKAIEQTGLKWRAPVVRNEVKDSAKLMTVTTWIPNASLGRLAVSSPDGVSVPQTFVDLWTSATTYYHRNISRMANLRQILIESPTKDLSPQEIDKCLGFSEVALHHVMREREAVAKALLELEQLTPVLEQIKVISESNKLGDGFQFEVIEDSAVAKHCATVNEIVDCFDDCVEALQTACRSGAPGHDGVQAWIDQASGRVQLIQSKARLARNRILQQKSSSSTLAIVPNDYSDLIEDQSNELASLGVELASLCDQYEDISALLYPLALVLQNSTKGRAEIDQTGKGDGYLDDAITTSQLEKMSEASIDCVLSCIQSVKKYQVDNRDQSSDQYLRHGHEYICGLRGQLHISTIAKQFSQMISAFCSSYQESDSIGKAQIVSRVLPFAQQYYFMALHVLGQCLIDHASMAKFAYVLTSVSSHIVANGFCMPEGAEDLDDGEEGEFDASGTGIGQGEGAKDVSDQIEDEEQVLGTMNEEQQDDSNAPDTKEEKNGMEMENDFDGKLEDVEGQEEKEEGKEDEEGKELDEEIGDIGNDEMDAVDDKMWGDDAAEDLKDSEKQVDQDKSTGDQGETDIVAKDEEEAQEQDEKGKNRQEEEVDEGDQKEERKEEDEDGGQDEDEDAAPIDAGREMSADIPEAETLDLPDNMEFEENGGEEQEQDGDMDMMDDALNEEEGEERFEDKLDQNEEDGSEEQQEQEEKEKNAEEAGDDVKAQRENEEMDDEHIAEDESKSIERTNEERAKEQPDTHIFPAEENEPVSAQENTSLEPTAGKESSSASMQHTALDHQEDSVDQIDKQRQDQDAQNQSSPTKQGQERSEGAQQDQSAEIDELQIETRENINPHRSLGDALKEWKRRLQNLTDTQQSEETQENMEGDNDEDTQIREDQEFEYVEHDESKSDLQAMGNAQEDQVQGIAEIGARDDQVPEVEDQVADKMDVDEDLVSADHTTPPPQPTEEPWQAEDNDAQEGATLSVKGRRNSEEEEDSLEFKREQNVDPAVLSSEPLEPEQIEEMRVQLQIELNQWKSKARDTETAMELWRQYETLTHDLALNLCEQLRLILEPTLATKLRGDYRSGKRLNMKKIIPYIASQFKKDKIWLRRTKPSKRTYQVMLSIDDSESMAKSQSVQLAYEALALICKALSQLEVGEISVTSFGNSVQLLHPFDQPFTQTSGASVLQRCTFKQSATDVKGLLETSIPLFQEARGRSTSAGDLWQLQLIISDAMITKDQQALKSLVRHAADQRIMLIFIIIDTKPGGTSIQEWQTWNQSATGLSMTPYLDTFPFDYYLVLRDINALPEVLSDALRQYFSLVAST</sequence>
<feature type="compositionally biased region" description="Basic and acidic residues" evidence="11">
    <location>
        <begin position="4762"/>
        <end position="4780"/>
    </location>
</feature>
<evidence type="ECO:0000256" key="9">
    <source>
        <dbReference type="ARBA" id="ARBA00023242"/>
    </source>
</evidence>
<dbReference type="EMBL" id="MVBO01000111">
    <property type="protein sequence ID" value="OZJ03007.1"/>
    <property type="molecule type" value="Genomic_DNA"/>
</dbReference>
<feature type="compositionally biased region" description="Basic and acidic residues" evidence="11">
    <location>
        <begin position="4520"/>
        <end position="4546"/>
    </location>
</feature>
<dbReference type="GO" id="GO:0005524">
    <property type="term" value="F:ATP binding"/>
    <property type="evidence" value="ECO:0007669"/>
    <property type="project" value="UniProtKB-KW"/>
</dbReference>
<dbReference type="InterPro" id="IPR003593">
    <property type="entry name" value="AAA+_ATPase"/>
</dbReference>
<feature type="compositionally biased region" description="Basic and acidic residues" evidence="11">
    <location>
        <begin position="4859"/>
        <end position="4877"/>
    </location>
</feature>
<dbReference type="SMART" id="SM00382">
    <property type="entry name" value="AAA"/>
    <property type="match status" value="6"/>
</dbReference>
<dbReference type="PANTHER" id="PTHR48103:SF2">
    <property type="entry name" value="MIDASIN"/>
    <property type="match status" value="1"/>
</dbReference>
<feature type="compositionally biased region" description="Polar residues" evidence="11">
    <location>
        <begin position="4836"/>
        <end position="4845"/>
    </location>
</feature>
<evidence type="ECO:0000256" key="1">
    <source>
        <dbReference type="ARBA" id="ARBA00004604"/>
    </source>
</evidence>
<dbReference type="Pfam" id="PF21108">
    <property type="entry name" value="MDN1_4th"/>
    <property type="match status" value="1"/>
</dbReference>
<feature type="compositionally biased region" description="Acidic residues" evidence="11">
    <location>
        <begin position="4615"/>
        <end position="4657"/>
    </location>
</feature>
<dbReference type="Proteomes" id="UP000242875">
    <property type="component" value="Unassembled WGS sequence"/>
</dbReference>
<dbReference type="SUPFAM" id="SSF52540">
    <property type="entry name" value="P-loop containing nucleoside triphosphate hydrolases"/>
    <property type="match status" value="6"/>
</dbReference>
<dbReference type="OrthoDB" id="5186at2759"/>
<comment type="similarity">
    <text evidence="3 10">Belongs to the midasin family.</text>
</comment>
<keyword evidence="5" id="KW-0597">Phosphoprotein</keyword>
<evidence type="ECO:0000313" key="14">
    <source>
        <dbReference type="Proteomes" id="UP000242875"/>
    </source>
</evidence>
<reference evidence="13 14" key="1">
    <citation type="journal article" date="2017" name="Mycologia">
        <title>Bifiguratus adelaidae, gen. et sp. nov., a new member of Mucoromycotina in endophytic and soil-dwelling habitats.</title>
        <authorList>
            <person name="Torres-Cruz T.J."/>
            <person name="Billingsley Tobias T.L."/>
            <person name="Almatruk M."/>
            <person name="Hesse C."/>
            <person name="Kuske C.R."/>
            <person name="Desiro A."/>
            <person name="Benucci G.M."/>
            <person name="Bonito G."/>
            <person name="Stajich J.E."/>
            <person name="Dunlap C."/>
            <person name="Arnold A.E."/>
            <person name="Porras-Alfaro A."/>
        </authorList>
    </citation>
    <scope>NUCLEOTIDE SEQUENCE [LARGE SCALE GENOMIC DNA]</scope>
    <source>
        <strain evidence="13 14">AZ0501</strain>
    </source>
</reference>
<dbReference type="InterPro" id="IPR048617">
    <property type="entry name" value="MDN1_AAA_lid_4"/>
</dbReference>
<dbReference type="FunFam" id="3.40.50.300:FF:000712">
    <property type="entry name" value="Midasin"/>
    <property type="match status" value="1"/>
</dbReference>
<evidence type="ECO:0000256" key="4">
    <source>
        <dbReference type="ARBA" id="ARBA00017143"/>
    </source>
</evidence>
<evidence type="ECO:0000256" key="5">
    <source>
        <dbReference type="ARBA" id="ARBA00022553"/>
    </source>
</evidence>
<evidence type="ECO:0000313" key="13">
    <source>
        <dbReference type="EMBL" id="OZJ03007.1"/>
    </source>
</evidence>
<feature type="compositionally biased region" description="Polar residues" evidence="11">
    <location>
        <begin position="4737"/>
        <end position="4760"/>
    </location>
</feature>
<dbReference type="GO" id="GO:0016887">
    <property type="term" value="F:ATP hydrolysis activity"/>
    <property type="evidence" value="ECO:0007669"/>
    <property type="project" value="InterPro"/>
</dbReference>
<feature type="compositionally biased region" description="Acidic residues" evidence="11">
    <location>
        <begin position="4413"/>
        <end position="4424"/>
    </location>
</feature>
<feature type="region of interest" description="Disordered" evidence="11">
    <location>
        <begin position="768"/>
        <end position="788"/>
    </location>
</feature>
<feature type="compositionally biased region" description="Basic and acidic residues" evidence="11">
    <location>
        <begin position="4466"/>
        <end position="4486"/>
    </location>
</feature>
<name>A0A261XXD2_9FUNG</name>
<feature type="compositionally biased region" description="Polar residues" evidence="11">
    <location>
        <begin position="4781"/>
        <end position="4791"/>
    </location>
</feature>
<dbReference type="FunFam" id="3.40.50.300:FF:001368">
    <property type="entry name" value="Midasin"/>
    <property type="match status" value="1"/>
</dbReference>
<feature type="compositionally biased region" description="Acidic residues" evidence="11">
    <location>
        <begin position="4575"/>
        <end position="4602"/>
    </location>
</feature>